<evidence type="ECO:0000256" key="8">
    <source>
        <dbReference type="ARBA" id="ARBA00036320"/>
    </source>
</evidence>
<keyword evidence="5 10" id="KW-0720">Serine protease</keyword>
<evidence type="ECO:0000313" key="13">
    <source>
        <dbReference type="Proteomes" id="UP000886611"/>
    </source>
</evidence>
<dbReference type="PRINTS" id="PR00722">
    <property type="entry name" value="CHYMOTRYPSIN"/>
</dbReference>
<sequence>MITREAMLRMYLTAITIVCLGLAGVSGVKIIDGTVAVPHSWPYMAYLKIIKEREVHMCGGILIYPNVILTAAHCKGKNITVILGAHFWSENEKSQQTIPVQEMIPHEAYNNKTFENDIMILKLKSNATITKEVKTIQLPSKDERFVPGTTCSVAGWGSTISSGTQSNVLREVTVKIQERCYSASLICARGTGRKGICVSGDKIIDGREASPNSRPYMAFLDISEDIHKYMCGGALILPNVVLSAAHCKGSNITVILGAHDRTQNENSQQVIPVQEMISHEEYDETFLHNDIMLLKLQSHAIITDEVNTIRLPGAGEHFEPGTTCSVAGWGLTVTDGAGSNVLREVNVTLQRHCDSANPALQICARGTDKKGTCNGDSGGPLVCQGRNNIPTVAGIVSYSNTRKCEDRHRSNVYAKVSAYREWIESVCGDKIIDGTETSPHSRPYMAFLKIESYFNKYICGGFLIHRDFILTAAHCEGQRITVTLGAHNLSSNEMAQQQIQVQDIIPHEQYDEVTFANDIMLLKLNHSADLTHEVATIRLPESGESIQPGTSCSVAGWGRTATKGRISDVLREVEVKVQKYCDTTKQICARGSGRKGACIGDSGGPLVCLGSGNLFTAEGIVSYGPDKCEDPESNVYTRLSEYRDWIDQKMEASTSA</sequence>
<name>A0A8X8BMT5_POLSE</name>
<dbReference type="InterPro" id="IPR018114">
    <property type="entry name" value="TRYPSIN_HIS"/>
</dbReference>
<dbReference type="PROSITE" id="PS00135">
    <property type="entry name" value="TRYPSIN_SER"/>
    <property type="match status" value="2"/>
</dbReference>
<feature type="non-terminal residue" evidence="12">
    <location>
        <position position="1"/>
    </location>
</feature>
<gene>
    <name evidence="12" type="primary">Mcpt3_2</name>
    <name evidence="12" type="ORF">GTO96_0003238</name>
</gene>
<accession>A0A8X8BMT5</accession>
<keyword evidence="7" id="KW-1015">Disulfide bond</keyword>
<keyword evidence="13" id="KW-1185">Reference proteome</keyword>
<protein>
    <recommendedName>
        <fullName evidence="9">trypsin</fullName>
        <ecNumber evidence="9">3.4.21.4</ecNumber>
    </recommendedName>
</protein>
<dbReference type="InterPro" id="IPR001254">
    <property type="entry name" value="Trypsin_dom"/>
</dbReference>
<dbReference type="Gene3D" id="2.40.10.10">
    <property type="entry name" value="Trypsin-like serine proteases"/>
    <property type="match status" value="3"/>
</dbReference>
<feature type="domain" description="Peptidase S1" evidence="11">
    <location>
        <begin position="30"/>
        <end position="201"/>
    </location>
</feature>
<dbReference type="CDD" id="cd00190">
    <property type="entry name" value="Tryp_SPc"/>
    <property type="match status" value="2"/>
</dbReference>
<dbReference type="EC" id="3.4.21.4" evidence="9"/>
<evidence type="ECO:0000256" key="2">
    <source>
        <dbReference type="ARBA" id="ARBA00022670"/>
    </source>
</evidence>
<dbReference type="Pfam" id="PF00089">
    <property type="entry name" value="Trypsin"/>
    <property type="match status" value="3"/>
</dbReference>
<feature type="domain" description="Peptidase S1" evidence="11">
    <location>
        <begin position="203"/>
        <end position="428"/>
    </location>
</feature>
<dbReference type="PANTHER" id="PTHR24271">
    <property type="entry name" value="KALLIKREIN-RELATED"/>
    <property type="match status" value="1"/>
</dbReference>
<comment type="caution">
    <text evidence="12">The sequence shown here is derived from an EMBL/GenBank/DDBJ whole genome shotgun (WGS) entry which is preliminary data.</text>
</comment>
<dbReference type="InterPro" id="IPR009003">
    <property type="entry name" value="Peptidase_S1_PA"/>
</dbReference>
<evidence type="ECO:0000256" key="9">
    <source>
        <dbReference type="ARBA" id="ARBA00038868"/>
    </source>
</evidence>
<evidence type="ECO:0000259" key="11">
    <source>
        <dbReference type="PROSITE" id="PS50240"/>
    </source>
</evidence>
<dbReference type="PANTHER" id="PTHR24271:SF81">
    <property type="entry name" value="GRANZYME B"/>
    <property type="match status" value="1"/>
</dbReference>
<dbReference type="Proteomes" id="UP000886611">
    <property type="component" value="Unassembled WGS sequence"/>
</dbReference>
<dbReference type="InterPro" id="IPR001314">
    <property type="entry name" value="Peptidase_S1A"/>
</dbReference>
<feature type="domain" description="Peptidase S1" evidence="11">
    <location>
        <begin position="431"/>
        <end position="651"/>
    </location>
</feature>
<dbReference type="GO" id="GO:0006508">
    <property type="term" value="P:proteolysis"/>
    <property type="evidence" value="ECO:0007669"/>
    <property type="project" value="UniProtKB-KW"/>
</dbReference>
<comment type="subcellular location">
    <subcellularLocation>
        <location evidence="1">Secreted</location>
        <location evidence="1">Extracellular space</location>
    </subcellularLocation>
</comment>
<evidence type="ECO:0000313" key="12">
    <source>
        <dbReference type="EMBL" id="KAG2463813.1"/>
    </source>
</evidence>
<dbReference type="GO" id="GO:0005576">
    <property type="term" value="C:extracellular region"/>
    <property type="evidence" value="ECO:0007669"/>
    <property type="project" value="UniProtKB-SubCell"/>
</dbReference>
<evidence type="ECO:0000256" key="4">
    <source>
        <dbReference type="ARBA" id="ARBA00022801"/>
    </source>
</evidence>
<evidence type="ECO:0000256" key="1">
    <source>
        <dbReference type="ARBA" id="ARBA00004239"/>
    </source>
</evidence>
<dbReference type="FunFam" id="2.40.10.10:FF:000005">
    <property type="entry name" value="Serine protease 37"/>
    <property type="match status" value="3"/>
</dbReference>
<dbReference type="InterPro" id="IPR033116">
    <property type="entry name" value="TRYPSIN_SER"/>
</dbReference>
<dbReference type="PROSITE" id="PS00134">
    <property type="entry name" value="TRYPSIN_HIS"/>
    <property type="match status" value="2"/>
</dbReference>
<keyword evidence="3" id="KW-0732">Signal</keyword>
<reference evidence="12 13" key="1">
    <citation type="journal article" date="2021" name="Cell">
        <title>Tracing the genetic footprints of vertebrate landing in non-teleost ray-finned fishes.</title>
        <authorList>
            <person name="Bi X."/>
            <person name="Wang K."/>
            <person name="Yang L."/>
            <person name="Pan H."/>
            <person name="Jiang H."/>
            <person name="Wei Q."/>
            <person name="Fang M."/>
            <person name="Yu H."/>
            <person name="Zhu C."/>
            <person name="Cai Y."/>
            <person name="He Y."/>
            <person name="Gan X."/>
            <person name="Zeng H."/>
            <person name="Yu D."/>
            <person name="Zhu Y."/>
            <person name="Jiang H."/>
            <person name="Qiu Q."/>
            <person name="Yang H."/>
            <person name="Zhang Y.E."/>
            <person name="Wang W."/>
            <person name="Zhu M."/>
            <person name="He S."/>
            <person name="Zhang G."/>
        </authorList>
    </citation>
    <scope>NUCLEOTIDE SEQUENCE [LARGE SCALE GENOMIC DNA]</scope>
    <source>
        <strain evidence="12">Bchr_013</strain>
    </source>
</reference>
<dbReference type="GO" id="GO:0004252">
    <property type="term" value="F:serine-type endopeptidase activity"/>
    <property type="evidence" value="ECO:0007669"/>
    <property type="project" value="UniProtKB-EC"/>
</dbReference>
<dbReference type="SMART" id="SM00020">
    <property type="entry name" value="Tryp_SPc"/>
    <property type="match status" value="3"/>
</dbReference>
<dbReference type="InterPro" id="IPR043504">
    <property type="entry name" value="Peptidase_S1_PA_chymotrypsin"/>
</dbReference>
<evidence type="ECO:0000256" key="7">
    <source>
        <dbReference type="ARBA" id="ARBA00023157"/>
    </source>
</evidence>
<proteinExistence type="predicted"/>
<feature type="non-terminal residue" evidence="12">
    <location>
        <position position="656"/>
    </location>
</feature>
<evidence type="ECO:0000256" key="3">
    <source>
        <dbReference type="ARBA" id="ARBA00022729"/>
    </source>
</evidence>
<dbReference type="PROSITE" id="PS50240">
    <property type="entry name" value="TRYPSIN_DOM"/>
    <property type="match status" value="3"/>
</dbReference>
<evidence type="ECO:0000256" key="6">
    <source>
        <dbReference type="ARBA" id="ARBA00023145"/>
    </source>
</evidence>
<evidence type="ECO:0000256" key="5">
    <source>
        <dbReference type="ARBA" id="ARBA00022825"/>
    </source>
</evidence>
<organism evidence="12 13">
    <name type="scientific">Polypterus senegalus</name>
    <name type="common">Senegal bichir</name>
    <dbReference type="NCBI Taxonomy" id="55291"/>
    <lineage>
        <taxon>Eukaryota</taxon>
        <taxon>Metazoa</taxon>
        <taxon>Chordata</taxon>
        <taxon>Craniata</taxon>
        <taxon>Vertebrata</taxon>
        <taxon>Euteleostomi</taxon>
        <taxon>Actinopterygii</taxon>
        <taxon>Polypteriformes</taxon>
        <taxon>Polypteridae</taxon>
        <taxon>Polypterus</taxon>
    </lineage>
</organism>
<dbReference type="EMBL" id="JAATIS010003638">
    <property type="protein sequence ID" value="KAG2463813.1"/>
    <property type="molecule type" value="Genomic_DNA"/>
</dbReference>
<comment type="catalytic activity">
    <reaction evidence="8">
        <text>Preferential cleavage: Arg-|-Xaa, Lys-|-Xaa.</text>
        <dbReference type="EC" id="3.4.21.4"/>
    </reaction>
</comment>
<evidence type="ECO:0000256" key="10">
    <source>
        <dbReference type="RuleBase" id="RU363034"/>
    </source>
</evidence>
<dbReference type="SUPFAM" id="SSF50494">
    <property type="entry name" value="Trypsin-like serine proteases"/>
    <property type="match status" value="3"/>
</dbReference>
<keyword evidence="6" id="KW-0865">Zymogen</keyword>
<dbReference type="AlphaFoldDB" id="A0A8X8BMT5"/>
<keyword evidence="2 10" id="KW-0645">Protease</keyword>
<keyword evidence="4 10" id="KW-0378">Hydrolase</keyword>